<dbReference type="Pfam" id="PF12799">
    <property type="entry name" value="LRR_4"/>
    <property type="match status" value="1"/>
</dbReference>
<dbReference type="GeneID" id="9682591"/>
<evidence type="ECO:0000313" key="5">
    <source>
        <dbReference type="EMBL" id="EEH58333.1"/>
    </source>
</evidence>
<dbReference type="RefSeq" id="XP_003056688.1">
    <property type="nucleotide sequence ID" value="XM_003056642.1"/>
</dbReference>
<dbReference type="CDD" id="cd21340">
    <property type="entry name" value="PPP1R42"/>
    <property type="match status" value="1"/>
</dbReference>
<comment type="subcellular location">
    <subcellularLocation>
        <location evidence="1">Cytoplasm</location>
        <location evidence="1">Cytoskeleton</location>
        <location evidence="1">Cilium axoneme</location>
    </subcellularLocation>
</comment>
<dbReference type="Pfam" id="PF00560">
    <property type="entry name" value="LRR_1"/>
    <property type="match status" value="1"/>
</dbReference>
<dbReference type="PROSITE" id="PS51450">
    <property type="entry name" value="LRR"/>
    <property type="match status" value="2"/>
</dbReference>
<dbReference type="eggNOG" id="KOG0531">
    <property type="taxonomic scope" value="Eukaryota"/>
</dbReference>
<evidence type="ECO:0000256" key="1">
    <source>
        <dbReference type="ARBA" id="ARBA00004430"/>
    </source>
</evidence>
<dbReference type="InterPro" id="IPR025875">
    <property type="entry name" value="Leu-rich_rpt_4"/>
</dbReference>
<accession>C1MNQ7</accession>
<dbReference type="Gene3D" id="3.80.10.10">
    <property type="entry name" value="Ribonuclease Inhibitor"/>
    <property type="match status" value="1"/>
</dbReference>
<dbReference type="InterPro" id="IPR032675">
    <property type="entry name" value="LRR_dom_sf"/>
</dbReference>
<evidence type="ECO:0000256" key="3">
    <source>
        <dbReference type="ARBA" id="ARBA00022737"/>
    </source>
</evidence>
<dbReference type="PANTHER" id="PTHR46652:SF3">
    <property type="entry name" value="LEUCINE-RICH REPEAT-CONTAINING PROTEIN 9"/>
    <property type="match status" value="1"/>
</dbReference>
<dbReference type="OMA" id="ERNRINM"/>
<dbReference type="SUPFAM" id="SSF52058">
    <property type="entry name" value="L domain-like"/>
    <property type="match status" value="1"/>
</dbReference>
<dbReference type="PANTHER" id="PTHR46652">
    <property type="entry name" value="LEUCINE-RICH REPEAT AND IQ DOMAIN-CONTAINING PROTEIN 1-RELATED"/>
    <property type="match status" value="1"/>
</dbReference>
<organism evidence="6">
    <name type="scientific">Micromonas pusilla (strain CCMP1545)</name>
    <name type="common">Picoplanktonic green alga</name>
    <dbReference type="NCBI Taxonomy" id="564608"/>
    <lineage>
        <taxon>Eukaryota</taxon>
        <taxon>Viridiplantae</taxon>
        <taxon>Chlorophyta</taxon>
        <taxon>Mamiellophyceae</taxon>
        <taxon>Mamiellales</taxon>
        <taxon>Mamiellaceae</taxon>
        <taxon>Micromonas</taxon>
    </lineage>
</organism>
<dbReference type="InterPro" id="IPR050836">
    <property type="entry name" value="SDS22/Internalin_LRR"/>
</dbReference>
<feature type="non-terminal residue" evidence="5">
    <location>
        <position position="257"/>
    </location>
</feature>
<proteinExistence type="predicted"/>
<name>C1MNQ7_MICPC</name>
<evidence type="ECO:0000256" key="2">
    <source>
        <dbReference type="ARBA" id="ARBA00022614"/>
    </source>
</evidence>
<protein>
    <submittedName>
        <fullName evidence="5">Predicted protein</fullName>
    </submittedName>
</protein>
<dbReference type="EMBL" id="GG663737">
    <property type="protein sequence ID" value="EEH58333.1"/>
    <property type="molecule type" value="Genomic_DNA"/>
</dbReference>
<dbReference type="InterPro" id="IPR001611">
    <property type="entry name" value="Leu-rich_rpt"/>
</dbReference>
<feature type="compositionally biased region" description="Low complexity" evidence="4">
    <location>
        <begin position="1"/>
        <end position="18"/>
    </location>
</feature>
<dbReference type="KEGG" id="mpp:MICPUCDRAFT_15588"/>
<dbReference type="Proteomes" id="UP000001876">
    <property type="component" value="Unassembled WGS sequence"/>
</dbReference>
<keyword evidence="6" id="KW-1185">Reference proteome</keyword>
<reference evidence="5 6" key="1">
    <citation type="journal article" date="2009" name="Science">
        <title>Green evolution and dynamic adaptations revealed by genomes of the marine picoeukaryotes Micromonas.</title>
        <authorList>
            <person name="Worden A.Z."/>
            <person name="Lee J.H."/>
            <person name="Mock T."/>
            <person name="Rouze P."/>
            <person name="Simmons M.P."/>
            <person name="Aerts A.L."/>
            <person name="Allen A.E."/>
            <person name="Cuvelier M.L."/>
            <person name="Derelle E."/>
            <person name="Everett M.V."/>
            <person name="Foulon E."/>
            <person name="Grimwood J."/>
            <person name="Gundlach H."/>
            <person name="Henrissat B."/>
            <person name="Napoli C."/>
            <person name="McDonald S.M."/>
            <person name="Parker M.S."/>
            <person name="Rombauts S."/>
            <person name="Salamov A."/>
            <person name="Von Dassow P."/>
            <person name="Badger J.H."/>
            <person name="Coutinho P.M."/>
            <person name="Demir E."/>
            <person name="Dubchak I."/>
            <person name="Gentemann C."/>
            <person name="Eikrem W."/>
            <person name="Gready J.E."/>
            <person name="John U."/>
            <person name="Lanier W."/>
            <person name="Lindquist E.A."/>
            <person name="Lucas S."/>
            <person name="Mayer K.F."/>
            <person name="Moreau H."/>
            <person name="Not F."/>
            <person name="Otillar R."/>
            <person name="Panaud O."/>
            <person name="Pangilinan J."/>
            <person name="Paulsen I."/>
            <person name="Piegu B."/>
            <person name="Poliakov A."/>
            <person name="Robbens S."/>
            <person name="Schmutz J."/>
            <person name="Toulza E."/>
            <person name="Wyss T."/>
            <person name="Zelensky A."/>
            <person name="Zhou K."/>
            <person name="Armbrust E.V."/>
            <person name="Bhattacharya D."/>
            <person name="Goodenough U.W."/>
            <person name="Van de Peer Y."/>
            <person name="Grigoriev I.V."/>
        </authorList>
    </citation>
    <scope>NUCLEOTIDE SEQUENCE [LARGE SCALE GENOMIC DNA]</scope>
    <source>
        <strain evidence="5 6">CCMP1545</strain>
    </source>
</reference>
<dbReference type="GO" id="GO:0005930">
    <property type="term" value="C:axoneme"/>
    <property type="evidence" value="ECO:0007669"/>
    <property type="project" value="UniProtKB-SubCell"/>
</dbReference>
<evidence type="ECO:0000256" key="4">
    <source>
        <dbReference type="SAM" id="MobiDB-lite"/>
    </source>
</evidence>
<keyword evidence="2" id="KW-0433">Leucine-rich repeat</keyword>
<dbReference type="SMART" id="SM00365">
    <property type="entry name" value="LRR_SD22"/>
    <property type="match status" value="4"/>
</dbReference>
<evidence type="ECO:0000313" key="6">
    <source>
        <dbReference type="Proteomes" id="UP000001876"/>
    </source>
</evidence>
<dbReference type="AlphaFoldDB" id="C1MNQ7"/>
<keyword evidence="3" id="KW-0677">Repeat</keyword>
<dbReference type="OrthoDB" id="676979at2759"/>
<sequence>MSDAHAAPAPDAAAANPEPAEEEDDDFAHDGVRMTRDVIVKSLSRADRQREDFDAHLRRLTHLRLDGKNIGRVDALATVPGVRVLYLYDNVISRLAGLDPLAPSLTHLYLQNNNLPRVEGLAKLAKLQKLYLDGNRITYVDGLGGCAELEELHLSAQRLDPEEELEFDAQTMASLARSLRVLVASRTRVRDPRPLRALASLRVLDLSHCQIEATRDLESVLLSAKKLTSLDARGNPGLSKGPKHRRDAKLTLLGQSL</sequence>
<dbReference type="STRING" id="564608.C1MNQ7"/>
<gene>
    <name evidence="5" type="ORF">MICPUCDRAFT_15588</name>
</gene>
<feature type="region of interest" description="Disordered" evidence="4">
    <location>
        <begin position="1"/>
        <end position="30"/>
    </location>
</feature>